<dbReference type="InterPro" id="IPR032856">
    <property type="entry name" value="GDE_N_bis"/>
</dbReference>
<proteinExistence type="predicted"/>
<dbReference type="EMBL" id="CADCWL010000266">
    <property type="protein sequence ID" value="CAA9587070.1"/>
    <property type="molecule type" value="Genomic_DNA"/>
</dbReference>
<feature type="domain" description="Putative glycogen debranching enzyme N-terminal" evidence="1">
    <location>
        <begin position="9"/>
        <end position="229"/>
    </location>
</feature>
<evidence type="ECO:0000313" key="3">
    <source>
        <dbReference type="EMBL" id="CAA9587070.1"/>
    </source>
</evidence>
<sequence length="733" mass="78467">MVLDHDLVLKSDELYLVGDSQSDGSGEAATGLYLRDTRFLSRFRLSLDGEPLERLSARVLNPARAAVTETNVPRAGADPPGPPPHSIAVEQHVELDDAVRVRFALRNHGVAPMAATFAIEVAADFRDLFDIRGFPRARRGDLRSPRARPDGVTLAYVGLDGLRAETEIAFDREAAIAVIGGDEGAVAEQAVLLPALDGVAPRQRPPIPPGAVASFAIDLPPGADWSLSVTITPRPASGAPISVRPTLADGAPLRQATVTTDNAAFDRFLARCDSDLASLQTSFPEGSLPAAGIPWFVAPFGRDSLIVGLQTFHAAPERAATTLRVLAALQGTEIDEERDEEPGKILHEMRYGEMARRREVPHTPYFGSVDSTPLFVLLFAETVAWSGDERLYGDLLPHVRRALDWIERFGDVDGDGLVEYRAVPGRSGHILHQGWKDSHDSLHHPDGRPATGRIALVEVQGYVYAAYRRLAAVVAERGDAAWAAALGQRADRIGREVEVAYWMPGEGYYAQALDGDKAAVLAVSSNPGHLLFCGLPSPERAAAVAARIGRPDLDSGWGVRTLSAGMTTYNPMSYHNGSVWPHDNALMAAGLRRYGYHRQADRIAAALAAAAAADPQTRLPELYCGFPRAAEEAGDAPVGYPVSCSPQAWASGVGPHLTRSMLGLHFDEAAARLVVSPSFPPWIGTLAIDQLVVRGERVRVGVRREGAGYAVEASDGVEIAVGPPSETPGELAL</sequence>
<dbReference type="GO" id="GO:0005975">
    <property type="term" value="P:carbohydrate metabolic process"/>
    <property type="evidence" value="ECO:0007669"/>
    <property type="project" value="InterPro"/>
</dbReference>
<reference evidence="3" key="1">
    <citation type="submission" date="2020-02" db="EMBL/GenBank/DDBJ databases">
        <authorList>
            <person name="Meier V. D."/>
        </authorList>
    </citation>
    <scope>NUCLEOTIDE SEQUENCE</scope>
    <source>
        <strain evidence="3">AVDCRST_MAG19</strain>
    </source>
</reference>
<evidence type="ECO:0000259" key="2">
    <source>
        <dbReference type="Pfam" id="PF22422"/>
    </source>
</evidence>
<dbReference type="AlphaFoldDB" id="A0A6J4VST6"/>
<dbReference type="InterPro" id="IPR012341">
    <property type="entry name" value="6hp_glycosidase-like_sf"/>
</dbReference>
<accession>A0A6J4VST6</accession>
<name>A0A6J4VST6_9BACT</name>
<organism evidence="3">
    <name type="scientific">uncultured Thermomicrobiales bacterium</name>
    <dbReference type="NCBI Taxonomy" id="1645740"/>
    <lineage>
        <taxon>Bacteria</taxon>
        <taxon>Pseudomonadati</taxon>
        <taxon>Thermomicrobiota</taxon>
        <taxon>Thermomicrobia</taxon>
        <taxon>Thermomicrobiales</taxon>
        <taxon>environmental samples</taxon>
    </lineage>
</organism>
<dbReference type="InterPro" id="IPR054491">
    <property type="entry name" value="MGH1-like_GH"/>
</dbReference>
<dbReference type="Pfam" id="PF14742">
    <property type="entry name" value="GDE_N_bis"/>
    <property type="match status" value="1"/>
</dbReference>
<gene>
    <name evidence="3" type="ORF">AVDCRST_MAG19-5018</name>
</gene>
<dbReference type="Gene3D" id="1.50.10.10">
    <property type="match status" value="1"/>
</dbReference>
<dbReference type="SUPFAM" id="SSF48208">
    <property type="entry name" value="Six-hairpin glycosidases"/>
    <property type="match status" value="1"/>
</dbReference>
<feature type="domain" description="Mannosylglycerate hydrolase MGH1-like glycoside hydrolase" evidence="2">
    <location>
        <begin position="310"/>
        <end position="613"/>
    </location>
</feature>
<evidence type="ECO:0000259" key="1">
    <source>
        <dbReference type="Pfam" id="PF14742"/>
    </source>
</evidence>
<dbReference type="InterPro" id="IPR008928">
    <property type="entry name" value="6-hairpin_glycosidase_sf"/>
</dbReference>
<protein>
    <submittedName>
        <fullName evidence="3">Glycogen debranching enzyme (Alpha-1,6-glucosidase)</fullName>
    </submittedName>
</protein>
<dbReference type="Pfam" id="PF22422">
    <property type="entry name" value="MGH1-like_GH"/>
    <property type="match status" value="1"/>
</dbReference>